<sequence>MSTTQSAIEASISLQDYYLPAAFSGVISLIAISISIMILILVWRSKPRLHTVRHLLICNTSVASILYCISQSLNYVFLIFLRSDTSDMSCRIRGYISYLSMCAVIYSFLIQSVSRLFISLYSSSHKWLTTFRAHYVLIFIQWIAVILIPLPALVTTDIRYRPTSMCFVALRFFAHVVYTYVAYYTIPALTICLIYVYIFIRVKKASRRAQITIRSTNSSKRDLELLRNIFIYLIIYLSGGIPSILFLLTTNRIIFLISMVTISLAVAIEKLMTLVMDRDMRQIMMGLLRIRTRIGPLENSLTAARIVENLYTIQQTK</sequence>
<evidence type="ECO:0000256" key="9">
    <source>
        <dbReference type="SAM" id="Phobius"/>
    </source>
</evidence>
<dbReference type="PRINTS" id="PR00237">
    <property type="entry name" value="GPCRRHODOPSN"/>
</dbReference>
<dbReference type="GO" id="GO:0004930">
    <property type="term" value="F:G protein-coupled receptor activity"/>
    <property type="evidence" value="ECO:0007669"/>
    <property type="project" value="UniProtKB-KW"/>
</dbReference>
<dbReference type="InterPro" id="IPR017452">
    <property type="entry name" value="GPCR_Rhodpsn_7TM"/>
</dbReference>
<accession>B2L3M1</accession>
<evidence type="ECO:0000256" key="6">
    <source>
        <dbReference type="ARBA" id="ARBA00023136"/>
    </source>
</evidence>
<keyword evidence="7 11" id="KW-0675">Receptor</keyword>
<name>B2L3M1_PHIRO</name>
<dbReference type="GO" id="GO:0005886">
    <property type="term" value="C:plasma membrane"/>
    <property type="evidence" value="ECO:0007669"/>
    <property type="project" value="UniProtKB-SubCell"/>
</dbReference>
<evidence type="ECO:0000256" key="7">
    <source>
        <dbReference type="ARBA" id="ARBA00023170"/>
    </source>
</evidence>
<evidence type="ECO:0000256" key="4">
    <source>
        <dbReference type="ARBA" id="ARBA00022989"/>
    </source>
</evidence>
<keyword evidence="3 9" id="KW-0812">Transmembrane</keyword>
<proteinExistence type="predicted"/>
<keyword evidence="4 9" id="KW-1133">Transmembrane helix</keyword>
<keyword evidence="5" id="KW-0297">G-protein coupled receptor</keyword>
<evidence type="ECO:0000256" key="8">
    <source>
        <dbReference type="ARBA" id="ARBA00023224"/>
    </source>
</evidence>
<dbReference type="AlphaFoldDB" id="B2L3M1"/>
<keyword evidence="2" id="KW-1003">Cell membrane</keyword>
<feature type="transmembrane region" description="Helical" evidence="9">
    <location>
        <begin position="253"/>
        <end position="275"/>
    </location>
</feature>
<feature type="transmembrane region" description="Helical" evidence="9">
    <location>
        <begin position="172"/>
        <end position="200"/>
    </location>
</feature>
<evidence type="ECO:0000256" key="3">
    <source>
        <dbReference type="ARBA" id="ARBA00022692"/>
    </source>
</evidence>
<organism evidence="11">
    <name type="scientific">Philodina roseola</name>
    <name type="common">Rotifer</name>
    <dbReference type="NCBI Taxonomy" id="96448"/>
    <lineage>
        <taxon>Eukaryota</taxon>
        <taxon>Metazoa</taxon>
        <taxon>Spiralia</taxon>
        <taxon>Gnathifera</taxon>
        <taxon>Rotifera</taxon>
        <taxon>Eurotatoria</taxon>
        <taxon>Bdelloidea</taxon>
        <taxon>Philodinida</taxon>
        <taxon>Philodinidae</taxon>
        <taxon>Philodina</taxon>
    </lineage>
</organism>
<dbReference type="CDD" id="cd00637">
    <property type="entry name" value="7tm_classA_rhodopsin-like"/>
    <property type="match status" value="1"/>
</dbReference>
<evidence type="ECO:0000256" key="2">
    <source>
        <dbReference type="ARBA" id="ARBA00022475"/>
    </source>
</evidence>
<feature type="transmembrane region" description="Helical" evidence="9">
    <location>
        <begin position="21"/>
        <end position="43"/>
    </location>
</feature>
<evidence type="ECO:0000313" key="11">
    <source>
        <dbReference type="EMBL" id="ACC43974.1"/>
    </source>
</evidence>
<dbReference type="Gene3D" id="1.20.1070.10">
    <property type="entry name" value="Rhodopsin 7-helix transmembrane proteins"/>
    <property type="match status" value="1"/>
</dbReference>
<dbReference type="PROSITE" id="PS50262">
    <property type="entry name" value="G_PROTEIN_RECEP_F1_2"/>
    <property type="match status" value="1"/>
</dbReference>
<dbReference type="InterPro" id="IPR000276">
    <property type="entry name" value="GPCR_Rhodpsn"/>
</dbReference>
<keyword evidence="6 9" id="KW-0472">Membrane</keyword>
<keyword evidence="8" id="KW-0807">Transducer</keyword>
<feature type="transmembrane region" description="Helical" evidence="9">
    <location>
        <begin position="229"/>
        <end position="247"/>
    </location>
</feature>
<dbReference type="PANTHER" id="PTHR24228:SF59">
    <property type="entry name" value="NEUROPEPTIDE RECEPTOR 15"/>
    <property type="match status" value="1"/>
</dbReference>
<dbReference type="SUPFAM" id="SSF81321">
    <property type="entry name" value="Family A G protein-coupled receptor-like"/>
    <property type="match status" value="1"/>
</dbReference>
<dbReference type="PANTHER" id="PTHR24228">
    <property type="entry name" value="B2 BRADYKININ RECEPTOR/ANGIOTENSIN II RECEPTOR"/>
    <property type="match status" value="1"/>
</dbReference>
<feature type="transmembrane region" description="Helical" evidence="9">
    <location>
        <begin position="133"/>
        <end position="152"/>
    </location>
</feature>
<feature type="domain" description="G-protein coupled receptors family 1 profile" evidence="10">
    <location>
        <begin position="34"/>
        <end position="248"/>
    </location>
</feature>
<feature type="transmembrane region" description="Helical" evidence="9">
    <location>
        <begin position="55"/>
        <end position="78"/>
    </location>
</feature>
<evidence type="ECO:0000259" key="10">
    <source>
        <dbReference type="PROSITE" id="PS50262"/>
    </source>
</evidence>
<dbReference type="Pfam" id="PF00001">
    <property type="entry name" value="7tm_1"/>
    <property type="match status" value="1"/>
</dbReference>
<dbReference type="EMBL" id="EU432549">
    <property type="protein sequence ID" value="ACC43974.1"/>
    <property type="molecule type" value="Genomic_DNA"/>
</dbReference>
<reference evidence="11" key="1">
    <citation type="journal article" date="2008" name="Proc. Natl. Acad. Sci. U.S.A.">
        <title>Evidence for degenerate tetraploidy in bdelloid rotifers.</title>
        <authorList>
            <person name="Mark Welch D.B."/>
            <person name="Mark Welch J.L."/>
            <person name="Meselson M."/>
        </authorList>
    </citation>
    <scope>NUCLEOTIDE SEQUENCE</scope>
    <source>
        <strain evidence="11">MM1</strain>
    </source>
</reference>
<protein>
    <submittedName>
        <fullName evidence="11">Transmembrane receptor (Rhodopsin family) C</fullName>
    </submittedName>
</protein>
<evidence type="ECO:0000256" key="1">
    <source>
        <dbReference type="ARBA" id="ARBA00004651"/>
    </source>
</evidence>
<comment type="subcellular location">
    <subcellularLocation>
        <location evidence="1">Cell membrane</location>
        <topology evidence="1">Multi-pass membrane protein</topology>
    </subcellularLocation>
</comment>
<feature type="transmembrane region" description="Helical" evidence="9">
    <location>
        <begin position="98"/>
        <end position="121"/>
    </location>
</feature>
<gene>
    <name evidence="11" type="primary">7tmrC_3</name>
</gene>
<evidence type="ECO:0000256" key="5">
    <source>
        <dbReference type="ARBA" id="ARBA00023040"/>
    </source>
</evidence>